<dbReference type="Gene3D" id="3.80.10.10">
    <property type="entry name" value="Ribonuclease Inhibitor"/>
    <property type="match status" value="1"/>
</dbReference>
<dbReference type="EMBL" id="LRBV02000003">
    <property type="status" value="NOT_ANNOTATED_CDS"/>
    <property type="molecule type" value="Genomic_DNA"/>
</dbReference>
<feature type="domain" description="RPW8" evidence="4">
    <location>
        <begin position="1"/>
        <end position="155"/>
    </location>
</feature>
<dbReference type="Pfam" id="PF23598">
    <property type="entry name" value="LRR_14"/>
    <property type="match status" value="1"/>
</dbReference>
<proteinExistence type="inferred from homology"/>
<sequence length="327" mass="37277">MAVEFVGGALLGAVFGEVFAVLRDSVKYFRNKGRKFNSTLEKLESNLENLEPVVEVIKQLSEELDGRKDEIERLIDQMKKANECIRECLKIKRWQRAFKTKYGGELTKLNEAIESFCKVDMQVHIRRDLLELKKICFEKKAIGAGVLCSVPPPPKFIVGLDQPLKELKTMLLKEGKEESLLLVTAPGGCGKTTLVIKLSQDKDIEGIEMLENLEVLRLRACTELSELPDSIKSLQKLRFLDISDCLGIRNLPKDIGELRNLEELHMKGYLLNLNLRNGLPQSTEKLKQLKLVICDDEERAKLWEPFKEVLTNLEVRKVGKEISLSWL</sequence>
<dbReference type="GO" id="GO:0006952">
    <property type="term" value="P:defense response"/>
    <property type="evidence" value="ECO:0007669"/>
    <property type="project" value="UniProtKB-KW"/>
</dbReference>
<dbReference type="InterPro" id="IPR055414">
    <property type="entry name" value="LRR_R13L4/SHOC2-like"/>
</dbReference>
<comment type="similarity">
    <text evidence="1">Belongs to the disease resistance NB-LRR family.</text>
</comment>
<reference evidence="5" key="2">
    <citation type="submission" date="2021-01" db="UniProtKB">
        <authorList>
            <consortium name="EnsemblPlants"/>
        </authorList>
    </citation>
    <scope>IDENTIFICATION</scope>
</reference>
<keyword evidence="2" id="KW-0677">Repeat</keyword>
<dbReference type="AlphaFoldDB" id="A0A7N2L6R0"/>
<dbReference type="SUPFAM" id="SSF52540">
    <property type="entry name" value="P-loop containing nucleoside triphosphate hydrolases"/>
    <property type="match status" value="1"/>
</dbReference>
<reference evidence="5 6" key="1">
    <citation type="journal article" date="2016" name="G3 (Bethesda)">
        <title>First Draft Assembly and Annotation of the Genome of a California Endemic Oak Quercus lobata Nee (Fagaceae).</title>
        <authorList>
            <person name="Sork V.L."/>
            <person name="Fitz-Gibbon S.T."/>
            <person name="Puiu D."/>
            <person name="Crepeau M."/>
            <person name="Gugger P.F."/>
            <person name="Sherman R."/>
            <person name="Stevens K."/>
            <person name="Langley C.H."/>
            <person name="Pellegrini M."/>
            <person name="Salzberg S.L."/>
        </authorList>
    </citation>
    <scope>NUCLEOTIDE SEQUENCE [LARGE SCALE GENOMIC DNA]</scope>
    <source>
        <strain evidence="5 6">cv. SW786</strain>
    </source>
</reference>
<evidence type="ECO:0000256" key="1">
    <source>
        <dbReference type="ARBA" id="ARBA00008894"/>
    </source>
</evidence>
<dbReference type="Proteomes" id="UP000594261">
    <property type="component" value="Chromosome 3"/>
</dbReference>
<accession>A0A7N2L6R0</accession>
<dbReference type="PANTHER" id="PTHR36766">
    <property type="entry name" value="PLANT BROAD-SPECTRUM MILDEW RESISTANCE PROTEIN RPW8"/>
    <property type="match status" value="1"/>
</dbReference>
<dbReference type="InterPro" id="IPR027417">
    <property type="entry name" value="P-loop_NTPase"/>
</dbReference>
<protein>
    <recommendedName>
        <fullName evidence="4">RPW8 domain-containing protein</fullName>
    </recommendedName>
</protein>
<dbReference type="InterPro" id="IPR032675">
    <property type="entry name" value="LRR_dom_sf"/>
</dbReference>
<keyword evidence="6" id="KW-1185">Reference proteome</keyword>
<dbReference type="Gramene" id="QL03p040701:mrna">
    <property type="protein sequence ID" value="QL03p040701:mrna"/>
    <property type="gene ID" value="QL03p040701"/>
</dbReference>
<dbReference type="PANTHER" id="PTHR36766:SF3">
    <property type="entry name" value="RPW8 DOMAIN-CONTAINING PROTEIN"/>
    <property type="match status" value="1"/>
</dbReference>
<keyword evidence="3" id="KW-0611">Plant defense</keyword>
<organism evidence="5 6">
    <name type="scientific">Quercus lobata</name>
    <name type="common">Valley oak</name>
    <dbReference type="NCBI Taxonomy" id="97700"/>
    <lineage>
        <taxon>Eukaryota</taxon>
        <taxon>Viridiplantae</taxon>
        <taxon>Streptophyta</taxon>
        <taxon>Embryophyta</taxon>
        <taxon>Tracheophyta</taxon>
        <taxon>Spermatophyta</taxon>
        <taxon>Magnoliopsida</taxon>
        <taxon>eudicotyledons</taxon>
        <taxon>Gunneridae</taxon>
        <taxon>Pentapetalae</taxon>
        <taxon>rosids</taxon>
        <taxon>fabids</taxon>
        <taxon>Fagales</taxon>
        <taxon>Fagaceae</taxon>
        <taxon>Quercus</taxon>
    </lineage>
</organism>
<dbReference type="InterPro" id="IPR008808">
    <property type="entry name" value="Powdery_mildew-R_dom"/>
</dbReference>
<dbReference type="SUPFAM" id="SSF52047">
    <property type="entry name" value="RNI-like"/>
    <property type="match status" value="1"/>
</dbReference>
<evidence type="ECO:0000313" key="6">
    <source>
        <dbReference type="Proteomes" id="UP000594261"/>
    </source>
</evidence>
<evidence type="ECO:0000256" key="3">
    <source>
        <dbReference type="ARBA" id="ARBA00022821"/>
    </source>
</evidence>
<dbReference type="EnsemblPlants" id="QL03p040701:mrna">
    <property type="protein sequence ID" value="QL03p040701:mrna"/>
    <property type="gene ID" value="QL03p040701"/>
</dbReference>
<dbReference type="InParanoid" id="A0A7N2L6R0"/>
<dbReference type="PROSITE" id="PS51153">
    <property type="entry name" value="RPW8"/>
    <property type="match status" value="1"/>
</dbReference>
<evidence type="ECO:0000259" key="4">
    <source>
        <dbReference type="PROSITE" id="PS51153"/>
    </source>
</evidence>
<dbReference type="Pfam" id="PF05659">
    <property type="entry name" value="RPW8"/>
    <property type="match status" value="1"/>
</dbReference>
<evidence type="ECO:0000256" key="2">
    <source>
        <dbReference type="ARBA" id="ARBA00022737"/>
    </source>
</evidence>
<evidence type="ECO:0000313" key="5">
    <source>
        <dbReference type="EnsemblPlants" id="QL03p040701:mrna"/>
    </source>
</evidence>
<name>A0A7N2L6R0_QUELO</name>